<reference evidence="1 2" key="1">
    <citation type="submission" date="2019-03" db="EMBL/GenBank/DDBJ databases">
        <title>Draft genome sequences of novel Actinobacteria.</title>
        <authorList>
            <person name="Sahin N."/>
            <person name="Ay H."/>
            <person name="Saygin H."/>
        </authorList>
    </citation>
    <scope>NUCLEOTIDE SEQUENCE [LARGE SCALE GENOMIC DNA]</scope>
    <source>
        <strain evidence="1 2">H3C3</strain>
    </source>
</reference>
<gene>
    <name evidence="1" type="ORF">E1298_36920</name>
</gene>
<evidence type="ECO:0000313" key="1">
    <source>
        <dbReference type="EMBL" id="TDD70116.1"/>
    </source>
</evidence>
<evidence type="ECO:0000313" key="2">
    <source>
        <dbReference type="Proteomes" id="UP000294513"/>
    </source>
</evidence>
<proteinExistence type="predicted"/>
<accession>A0A4R5AFJ2</accession>
<dbReference type="AlphaFoldDB" id="A0A4R5AFJ2"/>
<name>A0A4R5AFJ2_9ACTN</name>
<dbReference type="RefSeq" id="WP_131901734.1">
    <property type="nucleotide sequence ID" value="NZ_SMKU01000310.1"/>
</dbReference>
<dbReference type="EMBL" id="SMKU01000310">
    <property type="protein sequence ID" value="TDD70116.1"/>
    <property type="molecule type" value="Genomic_DNA"/>
</dbReference>
<keyword evidence="2" id="KW-1185">Reference proteome</keyword>
<comment type="caution">
    <text evidence="1">The sequence shown here is derived from an EMBL/GenBank/DDBJ whole genome shotgun (WGS) entry which is preliminary data.</text>
</comment>
<sequence length="127" mass="13759">MSEAWVRLRDPAEEHGTWWGTCGAIRRMRAVLAAADDDGYRQAVARLAGFRGNPLLRLVTAYLVLAWFARHPAAAALPLIPAALGPPVARRRAAGTALVRVAERQGTAPVVEAARAQGHCNRRSDRT</sequence>
<protein>
    <submittedName>
        <fullName evidence="1">Uncharacterized protein</fullName>
    </submittedName>
</protein>
<organism evidence="1 2">
    <name type="scientific">Actinomadura rubrisoli</name>
    <dbReference type="NCBI Taxonomy" id="2530368"/>
    <lineage>
        <taxon>Bacteria</taxon>
        <taxon>Bacillati</taxon>
        <taxon>Actinomycetota</taxon>
        <taxon>Actinomycetes</taxon>
        <taxon>Streptosporangiales</taxon>
        <taxon>Thermomonosporaceae</taxon>
        <taxon>Actinomadura</taxon>
    </lineage>
</organism>
<dbReference type="Proteomes" id="UP000294513">
    <property type="component" value="Unassembled WGS sequence"/>
</dbReference>